<organism evidence="1 2">
    <name type="scientific">Euroglyphus maynei</name>
    <name type="common">Mayne's house dust mite</name>
    <dbReference type="NCBI Taxonomy" id="6958"/>
    <lineage>
        <taxon>Eukaryota</taxon>
        <taxon>Metazoa</taxon>
        <taxon>Ecdysozoa</taxon>
        <taxon>Arthropoda</taxon>
        <taxon>Chelicerata</taxon>
        <taxon>Arachnida</taxon>
        <taxon>Acari</taxon>
        <taxon>Acariformes</taxon>
        <taxon>Sarcoptiformes</taxon>
        <taxon>Astigmata</taxon>
        <taxon>Psoroptidia</taxon>
        <taxon>Analgoidea</taxon>
        <taxon>Pyroglyphidae</taxon>
        <taxon>Pyroglyphinae</taxon>
        <taxon>Euroglyphus</taxon>
    </lineage>
</organism>
<accession>A0A1Y3BVR6</accession>
<dbReference type="OrthoDB" id="10457398at2759"/>
<evidence type="ECO:0000313" key="2">
    <source>
        <dbReference type="Proteomes" id="UP000194236"/>
    </source>
</evidence>
<dbReference type="Proteomes" id="UP000194236">
    <property type="component" value="Unassembled WGS sequence"/>
</dbReference>
<feature type="non-terminal residue" evidence="1">
    <location>
        <position position="293"/>
    </location>
</feature>
<evidence type="ECO:0000313" key="1">
    <source>
        <dbReference type="EMBL" id="OTF83225.1"/>
    </source>
</evidence>
<keyword evidence="2" id="KW-1185">Reference proteome</keyword>
<comment type="caution">
    <text evidence="1">The sequence shown here is derived from an EMBL/GenBank/DDBJ whole genome shotgun (WGS) entry which is preliminary data.</text>
</comment>
<gene>
    <name evidence="1" type="ORF">BLA29_007465</name>
</gene>
<sequence>MINLIHHSKNSFHHWLSTASNNNVSSSSSAYDDPLLNDKTLFDYAFCFDLLSYGVDLHDWIVLNERLEINEYHQLKQKFINLLVLVGDHCFVKMSALIVVYKDVDLFQCYTNAQLRHIEGAFSVSNLQYSPNIYTNDNYNVISDNLDKIIEQFNRKIQSSDSSETISSSLLESSWMSSSVNHLLSYCYLTYGFQLGRFISQVFHKYGLNDDAKKFAIEFGHNLGIAIKLSHLLDKPVNLMNSHMMPSDADRFTVVPIEIKKQLLKHFIGESKNLFDKHIIQRQQESTQLSDHS</sequence>
<dbReference type="AlphaFoldDB" id="A0A1Y3BVR6"/>
<proteinExistence type="predicted"/>
<dbReference type="EMBL" id="MUJZ01004557">
    <property type="protein sequence ID" value="OTF83225.1"/>
    <property type="molecule type" value="Genomic_DNA"/>
</dbReference>
<protein>
    <submittedName>
        <fullName evidence="1">Uncharacterized protein</fullName>
    </submittedName>
</protein>
<name>A0A1Y3BVR6_EURMA</name>
<reference evidence="1 2" key="1">
    <citation type="submission" date="2017-03" db="EMBL/GenBank/DDBJ databases">
        <title>Genome Survey of Euroglyphus maynei.</title>
        <authorList>
            <person name="Arlian L.G."/>
            <person name="Morgan M.S."/>
            <person name="Rider S.D."/>
        </authorList>
    </citation>
    <scope>NUCLEOTIDE SEQUENCE [LARGE SCALE GENOMIC DNA]</scope>
    <source>
        <strain evidence="1">Arlian Lab</strain>
        <tissue evidence="1">Whole body</tissue>
    </source>
</reference>